<evidence type="ECO:0000256" key="10">
    <source>
        <dbReference type="RuleBase" id="RU365068"/>
    </source>
</evidence>
<feature type="domain" description="Helicase C-terminal" evidence="13">
    <location>
        <begin position="322"/>
        <end position="469"/>
    </location>
</feature>
<dbReference type="InterPro" id="IPR000629">
    <property type="entry name" value="RNA-helicase_DEAD-box_CS"/>
</dbReference>
<evidence type="ECO:0000256" key="6">
    <source>
        <dbReference type="ARBA" id="ARBA00024357"/>
    </source>
</evidence>
<dbReference type="GO" id="GO:0016787">
    <property type="term" value="F:hydrolase activity"/>
    <property type="evidence" value="ECO:0007669"/>
    <property type="project" value="UniProtKB-KW"/>
</dbReference>
<dbReference type="Gene3D" id="3.40.50.300">
    <property type="entry name" value="P-loop containing nucleotide triphosphate hydrolases"/>
    <property type="match status" value="2"/>
</dbReference>
<feature type="short sequence motif" description="Q motif" evidence="8">
    <location>
        <begin position="89"/>
        <end position="117"/>
    </location>
</feature>
<evidence type="ECO:0000313" key="16">
    <source>
        <dbReference type="Proteomes" id="UP001386955"/>
    </source>
</evidence>
<evidence type="ECO:0000256" key="4">
    <source>
        <dbReference type="ARBA" id="ARBA00022840"/>
    </source>
</evidence>
<dbReference type="GO" id="GO:0003724">
    <property type="term" value="F:RNA helicase activity"/>
    <property type="evidence" value="ECO:0007669"/>
    <property type="project" value="UniProtKB-EC"/>
</dbReference>
<evidence type="ECO:0000256" key="9">
    <source>
        <dbReference type="RuleBase" id="RU000492"/>
    </source>
</evidence>
<dbReference type="InterPro" id="IPR014014">
    <property type="entry name" value="RNA_helicase_DEAD_Q_motif"/>
</dbReference>
<dbReference type="InterPro" id="IPR044773">
    <property type="entry name" value="DDX18/Has1_DEADc"/>
</dbReference>
<sequence>MIMAEEEDTLQALTMDETKKKHKKNKKKGDNKRSRDIAAEGRPEEEENENNADSDGEFSKKKKKKVEGESEVEEKKVKNNGGSGIMSTESFESLGLSEPTYKAIMDMGFHHLTQIQARAIPPLLIGKDVLGAARTGSGKTLAFLIPAVELLYNVKFTPRNGAGVVVICPTRELAIQTHAVAKELLKYHSQTLGLVIGGSARKVEAERIAKGINLLVATPGRLLDHLQNTKGFIYKNLKCLMIDEADRILEANFEEEMKQIIKILPKNRQTALFSATQTKKVEDLARLSFQTTPIYIDVDDGRAKVTNEGLLQGYVVVPCAKRFIVLYSFLKRHQSKKVMVFFSSCNSVKFHADILNLIQLNCSSIHGKQKQQTRTTTFFDFCKAEKGILLCTDVAARGLDIPAVDWIVQYDPPDEPKEYIHRVGRTARGEGGKGNALLFLIPEELQFLRYLKAAKVPVKEYAYDEKKVANVQSHLESLVVNNFYLNKMAKEAYRSYILAYNSHSMKDIFNVHRLDFQAVASSFCFSNPPNVSLNINSSKQRKKMRKVDGSRHGFSDNNPYGKKNTDDKRQFVRH</sequence>
<dbReference type="CDD" id="cd17942">
    <property type="entry name" value="DEADc_DDX18"/>
    <property type="match status" value="1"/>
</dbReference>
<feature type="region of interest" description="Disordered" evidence="11">
    <location>
        <begin position="1"/>
        <end position="90"/>
    </location>
</feature>
<dbReference type="PROSITE" id="PS51194">
    <property type="entry name" value="HELICASE_CTER"/>
    <property type="match status" value="1"/>
</dbReference>
<comment type="similarity">
    <text evidence="6">Belongs to the DEAD box helicase family. DDX18/HAS1 subfamily.</text>
</comment>
<name>A0AAN9S3E8_PSOTE</name>
<evidence type="ECO:0000256" key="1">
    <source>
        <dbReference type="ARBA" id="ARBA00022741"/>
    </source>
</evidence>
<dbReference type="InterPro" id="IPR027417">
    <property type="entry name" value="P-loop_NTPase"/>
</dbReference>
<dbReference type="EC" id="3.6.4.13" evidence="10"/>
<keyword evidence="5 10" id="KW-0694">RNA-binding</keyword>
<dbReference type="PROSITE" id="PS51192">
    <property type="entry name" value="HELICASE_ATP_BIND_1"/>
    <property type="match status" value="1"/>
</dbReference>
<dbReference type="SUPFAM" id="SSF52540">
    <property type="entry name" value="P-loop containing nucleoside triphosphate hydrolases"/>
    <property type="match status" value="2"/>
</dbReference>
<dbReference type="PANTHER" id="PTHR24031">
    <property type="entry name" value="RNA HELICASE"/>
    <property type="match status" value="1"/>
</dbReference>
<comment type="function">
    <text evidence="10">RNA helicase.</text>
</comment>
<evidence type="ECO:0000256" key="2">
    <source>
        <dbReference type="ARBA" id="ARBA00022801"/>
    </source>
</evidence>
<keyword evidence="16" id="KW-1185">Reference proteome</keyword>
<feature type="compositionally biased region" description="Basic and acidic residues" evidence="11">
    <location>
        <begin position="31"/>
        <end position="42"/>
    </location>
</feature>
<proteinExistence type="inferred from homology"/>
<evidence type="ECO:0000259" key="13">
    <source>
        <dbReference type="PROSITE" id="PS51194"/>
    </source>
</evidence>
<dbReference type="InterPro" id="IPR025313">
    <property type="entry name" value="SPB4-like_CTE"/>
</dbReference>
<evidence type="ECO:0000256" key="8">
    <source>
        <dbReference type="PROSITE-ProRule" id="PRU00552"/>
    </source>
</evidence>
<dbReference type="InterPro" id="IPR011545">
    <property type="entry name" value="DEAD/DEAH_box_helicase_dom"/>
</dbReference>
<keyword evidence="2 9" id="KW-0378">Hydrolase</keyword>
<dbReference type="Pfam" id="PF00270">
    <property type="entry name" value="DEAD"/>
    <property type="match status" value="1"/>
</dbReference>
<dbReference type="GO" id="GO:0003723">
    <property type="term" value="F:RNA binding"/>
    <property type="evidence" value="ECO:0007669"/>
    <property type="project" value="UniProtKB-UniRule"/>
</dbReference>
<dbReference type="CDD" id="cd18787">
    <property type="entry name" value="SF2_C_DEAD"/>
    <property type="match status" value="1"/>
</dbReference>
<evidence type="ECO:0000313" key="15">
    <source>
        <dbReference type="EMBL" id="KAK7388789.1"/>
    </source>
</evidence>
<evidence type="ECO:0000256" key="11">
    <source>
        <dbReference type="SAM" id="MobiDB-lite"/>
    </source>
</evidence>
<keyword evidence="3 9" id="KW-0347">Helicase</keyword>
<evidence type="ECO:0000259" key="14">
    <source>
        <dbReference type="PROSITE" id="PS51195"/>
    </source>
</evidence>
<gene>
    <name evidence="15" type="ORF">VNO78_23616</name>
</gene>
<evidence type="ECO:0000259" key="12">
    <source>
        <dbReference type="PROSITE" id="PS51192"/>
    </source>
</evidence>
<feature type="domain" description="Helicase ATP-binding" evidence="12">
    <location>
        <begin position="120"/>
        <end position="295"/>
    </location>
</feature>
<dbReference type="PROSITE" id="PS51195">
    <property type="entry name" value="Q_MOTIF"/>
    <property type="match status" value="1"/>
</dbReference>
<dbReference type="AlphaFoldDB" id="A0AAN9S3E8"/>
<dbReference type="SMART" id="SM01178">
    <property type="entry name" value="DUF4217"/>
    <property type="match status" value="1"/>
</dbReference>
<evidence type="ECO:0000256" key="7">
    <source>
        <dbReference type="ARBA" id="ARBA00047984"/>
    </source>
</evidence>
<evidence type="ECO:0000256" key="3">
    <source>
        <dbReference type="ARBA" id="ARBA00022806"/>
    </source>
</evidence>
<feature type="region of interest" description="Disordered" evidence="11">
    <location>
        <begin position="538"/>
        <end position="574"/>
    </location>
</feature>
<dbReference type="EMBL" id="JAYMYS010000006">
    <property type="protein sequence ID" value="KAK7388789.1"/>
    <property type="molecule type" value="Genomic_DNA"/>
</dbReference>
<dbReference type="GO" id="GO:0005524">
    <property type="term" value="F:ATP binding"/>
    <property type="evidence" value="ECO:0007669"/>
    <property type="project" value="UniProtKB-UniRule"/>
</dbReference>
<comment type="caution">
    <text evidence="15">The sequence shown here is derived from an EMBL/GenBank/DDBJ whole genome shotgun (WGS) entry which is preliminary data.</text>
</comment>
<reference evidence="15 16" key="1">
    <citation type="submission" date="2024-01" db="EMBL/GenBank/DDBJ databases">
        <title>The genomes of 5 underutilized Papilionoideae crops provide insights into root nodulation and disease resistanc.</title>
        <authorList>
            <person name="Jiang F."/>
        </authorList>
    </citation>
    <scope>NUCLEOTIDE SEQUENCE [LARGE SCALE GENOMIC DNA]</scope>
    <source>
        <strain evidence="15">DUOXIRENSHENG_FW03</strain>
        <tissue evidence="15">Leaves</tissue>
    </source>
</reference>
<dbReference type="SMART" id="SM00487">
    <property type="entry name" value="DEXDc"/>
    <property type="match status" value="1"/>
</dbReference>
<dbReference type="InterPro" id="IPR001650">
    <property type="entry name" value="Helicase_C-like"/>
</dbReference>
<protein>
    <recommendedName>
        <fullName evidence="10">ATP-dependent RNA helicase</fullName>
        <ecNumber evidence="10">3.6.4.13</ecNumber>
    </recommendedName>
</protein>
<feature type="compositionally biased region" description="Basic and acidic residues" evidence="11">
    <location>
        <begin position="563"/>
        <end position="574"/>
    </location>
</feature>
<evidence type="ECO:0000256" key="5">
    <source>
        <dbReference type="ARBA" id="ARBA00022884"/>
    </source>
</evidence>
<organism evidence="15 16">
    <name type="scientific">Psophocarpus tetragonolobus</name>
    <name type="common">Winged bean</name>
    <name type="synonym">Dolichos tetragonolobus</name>
    <dbReference type="NCBI Taxonomy" id="3891"/>
    <lineage>
        <taxon>Eukaryota</taxon>
        <taxon>Viridiplantae</taxon>
        <taxon>Streptophyta</taxon>
        <taxon>Embryophyta</taxon>
        <taxon>Tracheophyta</taxon>
        <taxon>Spermatophyta</taxon>
        <taxon>Magnoliopsida</taxon>
        <taxon>eudicotyledons</taxon>
        <taxon>Gunneridae</taxon>
        <taxon>Pentapetalae</taxon>
        <taxon>rosids</taxon>
        <taxon>fabids</taxon>
        <taxon>Fabales</taxon>
        <taxon>Fabaceae</taxon>
        <taxon>Papilionoideae</taxon>
        <taxon>50 kb inversion clade</taxon>
        <taxon>NPAAA clade</taxon>
        <taxon>indigoferoid/millettioid clade</taxon>
        <taxon>Phaseoleae</taxon>
        <taxon>Psophocarpus</taxon>
    </lineage>
</organism>
<keyword evidence="1 9" id="KW-0547">Nucleotide-binding</keyword>
<dbReference type="PROSITE" id="PS00039">
    <property type="entry name" value="DEAD_ATP_HELICASE"/>
    <property type="match status" value="1"/>
</dbReference>
<feature type="domain" description="DEAD-box RNA helicase Q" evidence="14">
    <location>
        <begin position="89"/>
        <end position="117"/>
    </location>
</feature>
<comment type="domain">
    <text evidence="10">The Q motif is unique to and characteristic of the DEAD box family of RNA helicases and controls ATP binding and hydrolysis.</text>
</comment>
<dbReference type="Proteomes" id="UP001386955">
    <property type="component" value="Unassembled WGS sequence"/>
</dbReference>
<comment type="catalytic activity">
    <reaction evidence="7 10">
        <text>ATP + H2O = ADP + phosphate + H(+)</text>
        <dbReference type="Rhea" id="RHEA:13065"/>
        <dbReference type="ChEBI" id="CHEBI:15377"/>
        <dbReference type="ChEBI" id="CHEBI:15378"/>
        <dbReference type="ChEBI" id="CHEBI:30616"/>
        <dbReference type="ChEBI" id="CHEBI:43474"/>
        <dbReference type="ChEBI" id="CHEBI:456216"/>
        <dbReference type="EC" id="3.6.4.13"/>
    </reaction>
</comment>
<accession>A0AAN9S3E8</accession>
<dbReference type="InterPro" id="IPR014001">
    <property type="entry name" value="Helicase_ATP-bd"/>
</dbReference>
<dbReference type="FunFam" id="3.40.50.300:FF:000379">
    <property type="entry name" value="RNA helicase"/>
    <property type="match status" value="1"/>
</dbReference>
<dbReference type="SMART" id="SM00490">
    <property type="entry name" value="HELICc"/>
    <property type="match status" value="1"/>
</dbReference>
<feature type="compositionally biased region" description="Acidic residues" evidence="11">
    <location>
        <begin position="43"/>
        <end position="56"/>
    </location>
</feature>
<dbReference type="Pfam" id="PF13959">
    <property type="entry name" value="CTE_SPB4"/>
    <property type="match status" value="1"/>
</dbReference>
<feature type="compositionally biased region" description="Basic residues" evidence="11">
    <location>
        <begin position="20"/>
        <end position="30"/>
    </location>
</feature>
<dbReference type="Pfam" id="PF00271">
    <property type="entry name" value="Helicase_C"/>
    <property type="match status" value="1"/>
</dbReference>
<keyword evidence="4 9" id="KW-0067">ATP-binding</keyword>